<dbReference type="InterPro" id="IPR020624">
    <property type="entry name" value="Schiff_base-form_aldolases_CS"/>
</dbReference>
<evidence type="ECO:0000313" key="15">
    <source>
        <dbReference type="Proteomes" id="UP001371218"/>
    </source>
</evidence>
<comment type="catalytic activity">
    <reaction evidence="11 12">
        <text>L-aspartate 4-semialdehyde + pyruvate = (2S,4S)-4-hydroxy-2,3,4,5-tetrahydrodipicolinate + H2O + H(+)</text>
        <dbReference type="Rhea" id="RHEA:34171"/>
        <dbReference type="ChEBI" id="CHEBI:15361"/>
        <dbReference type="ChEBI" id="CHEBI:15377"/>
        <dbReference type="ChEBI" id="CHEBI:15378"/>
        <dbReference type="ChEBI" id="CHEBI:67139"/>
        <dbReference type="ChEBI" id="CHEBI:537519"/>
        <dbReference type="EC" id="4.3.3.7"/>
    </reaction>
</comment>
<comment type="pathway">
    <text evidence="2 12">Amino-acid biosynthesis; L-lysine biosynthesis via DAP pathway; (S)-tetrahydrodipicolinate from L-aspartate: step 3/4.</text>
</comment>
<evidence type="ECO:0000256" key="11">
    <source>
        <dbReference type="ARBA" id="ARBA00047836"/>
    </source>
</evidence>
<evidence type="ECO:0000256" key="12">
    <source>
        <dbReference type="HAMAP-Rule" id="MF_00418"/>
    </source>
</evidence>
<feature type="active site" description="Proton donor/acceptor" evidence="12">
    <location>
        <position position="149"/>
    </location>
</feature>
<dbReference type="Proteomes" id="UP001371218">
    <property type="component" value="Unassembled WGS sequence"/>
</dbReference>
<dbReference type="HAMAP" id="MF_00418">
    <property type="entry name" value="DapA"/>
    <property type="match status" value="1"/>
</dbReference>
<comment type="caution">
    <text evidence="14">The sequence shown here is derived from an EMBL/GenBank/DDBJ whole genome shotgun (WGS) entry which is preliminary data.</text>
</comment>
<dbReference type="Pfam" id="PF00701">
    <property type="entry name" value="DHDPS"/>
    <property type="match status" value="1"/>
</dbReference>
<comment type="caution">
    <text evidence="12">Was originally thought to be a dihydrodipicolinate synthase (DHDPS), catalyzing the condensation of (S)-aspartate-beta-semialdehyde [(S)-ASA] and pyruvate to dihydrodipicolinate (DHDP). However, it was shown in E.coli that the product of the enzymatic reaction is not dihydrodipicolinate but in fact (4S)-4-hydroxy-2,3,4,5-tetrahydro-(2S)-dipicolinic acid (HTPA), and that the consecutive dehydration reaction leading to DHDP is not spontaneous but catalyzed by DapB.</text>
</comment>
<dbReference type="PANTHER" id="PTHR12128:SF66">
    <property type="entry name" value="4-HYDROXY-2-OXOGLUTARATE ALDOLASE, MITOCHONDRIAL"/>
    <property type="match status" value="1"/>
</dbReference>
<evidence type="ECO:0000256" key="4">
    <source>
        <dbReference type="ARBA" id="ARBA00012086"/>
    </source>
</evidence>
<dbReference type="InterPro" id="IPR002220">
    <property type="entry name" value="DapA-like"/>
</dbReference>
<sequence>MQTLAESHAAAGPAGTTTPFGGIWVPLVTPFREGAVDHEGLKRLVRHLDHQGLAGLVVCGSTGEAAALDEAEQRAVLDTVMSVRGDLKVIVGVSGVTPGGVARRLRELAGLPLAGVLVPSPYYVKPSQAGLIDFFNTVADASPVPVVLYDIPGRTGVRIDTDTMLTLARHPRIQAVKDCAGDPDHTQAVIDDGRLQLLCGDDARIFTSLCQGAVGAIAASAHLHPAAFARLHRQLQAGDLLAARPAWRALWPLTRALFAEPNPGPVKAALALRLGLSNELRAPMTAASPGLTARLASLLEVLDAGERRA</sequence>
<keyword evidence="6 12" id="KW-0028">Amino-acid biosynthesis</keyword>
<dbReference type="EMBL" id="JBBUTG010000012">
    <property type="protein sequence ID" value="MEK8032749.1"/>
    <property type="molecule type" value="Genomic_DNA"/>
</dbReference>
<feature type="active site" description="Schiff-base intermediate with substrate" evidence="12">
    <location>
        <position position="177"/>
    </location>
</feature>
<gene>
    <name evidence="12 14" type="primary">dapA</name>
    <name evidence="14" type="ORF">AACH06_18160</name>
</gene>
<dbReference type="InterPro" id="IPR013785">
    <property type="entry name" value="Aldolase_TIM"/>
</dbReference>
<dbReference type="PROSITE" id="PS00666">
    <property type="entry name" value="DHDPS_2"/>
    <property type="match status" value="1"/>
</dbReference>
<evidence type="ECO:0000256" key="3">
    <source>
        <dbReference type="ARBA" id="ARBA00007592"/>
    </source>
</evidence>
<dbReference type="SMART" id="SM01130">
    <property type="entry name" value="DHDPS"/>
    <property type="match status" value="1"/>
</dbReference>
<keyword evidence="9 12" id="KW-0456">Lyase</keyword>
<feature type="site" description="Part of a proton relay during catalysis" evidence="12">
    <location>
        <position position="123"/>
    </location>
</feature>
<feature type="site" description="Part of a proton relay during catalysis" evidence="12">
    <location>
        <position position="61"/>
    </location>
</feature>
<dbReference type="PIRSF" id="PIRSF001365">
    <property type="entry name" value="DHDPS"/>
    <property type="match status" value="1"/>
</dbReference>
<dbReference type="InterPro" id="IPR020625">
    <property type="entry name" value="Schiff_base-form_aldolases_AS"/>
</dbReference>
<protein>
    <recommendedName>
        <fullName evidence="4 12">4-hydroxy-tetrahydrodipicolinate synthase</fullName>
        <shortName evidence="12">HTPA synthase</shortName>
        <ecNumber evidence="4 12">4.3.3.7</ecNumber>
    </recommendedName>
</protein>
<reference evidence="14 15" key="1">
    <citation type="submission" date="2024-04" db="EMBL/GenBank/DDBJ databases">
        <title>Novel species of the genus Ideonella isolated from streams.</title>
        <authorList>
            <person name="Lu H."/>
        </authorList>
    </citation>
    <scope>NUCLEOTIDE SEQUENCE [LARGE SCALE GENOMIC DNA]</scope>
    <source>
        <strain evidence="14 15">DXS29W</strain>
    </source>
</reference>
<dbReference type="PROSITE" id="PS00665">
    <property type="entry name" value="DHDPS_1"/>
    <property type="match status" value="1"/>
</dbReference>
<comment type="subcellular location">
    <subcellularLocation>
        <location evidence="12">Cytoplasm</location>
    </subcellularLocation>
</comment>
<evidence type="ECO:0000256" key="2">
    <source>
        <dbReference type="ARBA" id="ARBA00005120"/>
    </source>
</evidence>
<dbReference type="NCBIfam" id="TIGR00674">
    <property type="entry name" value="dapA"/>
    <property type="match status" value="1"/>
</dbReference>
<dbReference type="InterPro" id="IPR005263">
    <property type="entry name" value="DapA"/>
</dbReference>
<evidence type="ECO:0000256" key="10">
    <source>
        <dbReference type="ARBA" id="ARBA00023270"/>
    </source>
</evidence>
<feature type="binding site" evidence="12">
    <location>
        <position position="217"/>
    </location>
    <ligand>
        <name>pyruvate</name>
        <dbReference type="ChEBI" id="CHEBI:15361"/>
    </ligand>
</feature>
<name>A0ABU9BSP5_9BURK</name>
<dbReference type="RefSeq" id="WP_341427171.1">
    <property type="nucleotide sequence ID" value="NZ_JBBUTG010000012.1"/>
</dbReference>
<dbReference type="Gene3D" id="3.20.20.70">
    <property type="entry name" value="Aldolase class I"/>
    <property type="match status" value="1"/>
</dbReference>
<comment type="similarity">
    <text evidence="3 12 13">Belongs to the DapA family.</text>
</comment>
<keyword evidence="15" id="KW-1185">Reference proteome</keyword>
<dbReference type="PRINTS" id="PR00146">
    <property type="entry name" value="DHPICSNTHASE"/>
</dbReference>
<proteinExistence type="inferred from homology"/>
<keyword evidence="5 12" id="KW-0963">Cytoplasm</keyword>
<comment type="function">
    <text evidence="1 12">Catalyzes the condensation of (S)-aspartate-beta-semialdehyde [(S)-ASA] and pyruvate to 4-hydroxy-tetrahydrodipicolinate (HTPA).</text>
</comment>
<evidence type="ECO:0000256" key="9">
    <source>
        <dbReference type="ARBA" id="ARBA00023239"/>
    </source>
</evidence>
<organism evidence="14 15">
    <name type="scientific">Ideonella lacteola</name>
    <dbReference type="NCBI Taxonomy" id="2984193"/>
    <lineage>
        <taxon>Bacteria</taxon>
        <taxon>Pseudomonadati</taxon>
        <taxon>Pseudomonadota</taxon>
        <taxon>Betaproteobacteria</taxon>
        <taxon>Burkholderiales</taxon>
        <taxon>Sphaerotilaceae</taxon>
        <taxon>Ideonella</taxon>
    </lineage>
</organism>
<evidence type="ECO:0000256" key="6">
    <source>
        <dbReference type="ARBA" id="ARBA00022605"/>
    </source>
</evidence>
<dbReference type="SUPFAM" id="SSF51569">
    <property type="entry name" value="Aldolase"/>
    <property type="match status" value="1"/>
</dbReference>
<comment type="subunit">
    <text evidence="12">Homotetramer; dimer of dimers.</text>
</comment>
<dbReference type="PANTHER" id="PTHR12128">
    <property type="entry name" value="DIHYDRODIPICOLINATE SYNTHASE"/>
    <property type="match status" value="1"/>
</dbReference>
<feature type="binding site" evidence="12">
    <location>
        <position position="62"/>
    </location>
    <ligand>
        <name>pyruvate</name>
        <dbReference type="ChEBI" id="CHEBI:15361"/>
    </ligand>
</feature>
<keyword evidence="8 12" id="KW-0457">Lysine biosynthesis</keyword>
<keyword evidence="7 12" id="KW-0220">Diaminopimelate biosynthesis</keyword>
<evidence type="ECO:0000256" key="5">
    <source>
        <dbReference type="ARBA" id="ARBA00022490"/>
    </source>
</evidence>
<accession>A0ABU9BSP5</accession>
<evidence type="ECO:0000256" key="13">
    <source>
        <dbReference type="PIRNR" id="PIRNR001365"/>
    </source>
</evidence>
<dbReference type="EC" id="4.3.3.7" evidence="4 12"/>
<keyword evidence="10 12" id="KW-0704">Schiff base</keyword>
<dbReference type="CDD" id="cd00950">
    <property type="entry name" value="DHDPS"/>
    <property type="match status" value="1"/>
</dbReference>
<dbReference type="GO" id="GO:0008840">
    <property type="term" value="F:4-hydroxy-tetrahydrodipicolinate synthase activity"/>
    <property type="evidence" value="ECO:0007669"/>
    <property type="project" value="UniProtKB-EC"/>
</dbReference>
<evidence type="ECO:0000256" key="7">
    <source>
        <dbReference type="ARBA" id="ARBA00022915"/>
    </source>
</evidence>
<evidence type="ECO:0000256" key="8">
    <source>
        <dbReference type="ARBA" id="ARBA00023154"/>
    </source>
</evidence>
<evidence type="ECO:0000256" key="1">
    <source>
        <dbReference type="ARBA" id="ARBA00003294"/>
    </source>
</evidence>
<evidence type="ECO:0000313" key="14">
    <source>
        <dbReference type="EMBL" id="MEK8032749.1"/>
    </source>
</evidence>